<dbReference type="Pfam" id="PF10079">
    <property type="entry name" value="Rossmann-like_BshC"/>
    <property type="match status" value="1"/>
</dbReference>
<comment type="caution">
    <text evidence="5">The sequence shown here is derived from an EMBL/GenBank/DDBJ whole genome shotgun (WGS) entry which is preliminary data.</text>
</comment>
<feature type="domain" description="Bacillithiol biosynthesis BshC C-terminal coiled-coil" evidence="4">
    <location>
        <begin position="377"/>
        <end position="531"/>
    </location>
</feature>
<dbReference type="EC" id="6.-.-.-" evidence="2"/>
<gene>
    <name evidence="2 5" type="primary">bshC</name>
    <name evidence="5" type="ORF">O3P16_17565</name>
</gene>
<keyword evidence="2" id="KW-0175">Coiled coil</keyword>
<dbReference type="InterPro" id="IPR011199">
    <property type="entry name" value="Bacillithiol_biosynth_BshC"/>
</dbReference>
<dbReference type="HAMAP" id="MF_01867">
    <property type="entry name" value="BshC"/>
    <property type="match status" value="1"/>
</dbReference>
<evidence type="ECO:0000313" key="6">
    <source>
        <dbReference type="Proteomes" id="UP001210231"/>
    </source>
</evidence>
<keyword evidence="6" id="KW-1185">Reference proteome</keyword>
<dbReference type="NCBIfam" id="TIGR03998">
    <property type="entry name" value="thiol_BshC"/>
    <property type="match status" value="1"/>
</dbReference>
<feature type="domain" description="Bacillithiol biosynthesis BshC N-terminal Rossmann-like" evidence="3">
    <location>
        <begin position="8"/>
        <end position="373"/>
    </location>
</feature>
<dbReference type="Proteomes" id="UP001210231">
    <property type="component" value="Unassembled WGS sequence"/>
</dbReference>
<accession>A0ABT4UQZ5</accession>
<evidence type="ECO:0000259" key="3">
    <source>
        <dbReference type="Pfam" id="PF10079"/>
    </source>
</evidence>
<dbReference type="EMBL" id="JAQGEF010000036">
    <property type="protein sequence ID" value="MDA3616625.1"/>
    <property type="molecule type" value="Genomic_DNA"/>
</dbReference>
<dbReference type="RefSeq" id="WP_407032955.1">
    <property type="nucleotide sequence ID" value="NZ_JAQGEF010000036.1"/>
</dbReference>
<keyword evidence="1 2" id="KW-0436">Ligase</keyword>
<dbReference type="InterPro" id="IPR055398">
    <property type="entry name" value="Rossmann-like_BshC"/>
</dbReference>
<feature type="coiled-coil region" evidence="2">
    <location>
        <begin position="451"/>
        <end position="478"/>
    </location>
</feature>
<comment type="similarity">
    <text evidence="2">Belongs to the BshC family.</text>
</comment>
<evidence type="ECO:0000256" key="1">
    <source>
        <dbReference type="ARBA" id="ARBA00022598"/>
    </source>
</evidence>
<evidence type="ECO:0000256" key="2">
    <source>
        <dbReference type="HAMAP-Rule" id="MF_01867"/>
    </source>
</evidence>
<sequence length="534" mass="60917">MLDATCSTLDIKDTQSFSKLATAYAEKSDLIKPFIEHLPTDEGIEAAIAARKSFKNNRALLVDVLKQQYAAYELSDKQQLHLEKLLREDTFTVTTAHQPNILTGPLYFIYKIVHAVKLADELNKKHTDKHFVPFYYMGSEDADLDELGHIYIKGEKRAWQTEQSGAVGRMHTNGIDNIIKRLKGEFGNLPFADEILSVCNDAYTKHKNIQEATLYLVNELFKSYGLLVLIPDNAQLKAVFEPVVTKELLEQFSYPLVQETNNELSRHFKVQAGGRPVNLFYLWDDGSRERIELAGNRYFVGKGKSFSVAEILEELKVHPERFSANVILRPVFQETILPNVIFIGGGGELAYWMELKAVFKAANVPYPVMVLRNSLMLMTEEDLHLQQKMKLNDKTMFESTNNIMTGIVKNLCLVCLETDVEQKKINQLYQGLIEKAASVDTTLLAHIAALQTNALKGLKELEKKMVRAEKRNHSESLKSVEQFKSALFPNNSLQERIENFIPFYAQYGNAFIRLIYDYSLLLEQKFTILKLTVK</sequence>
<dbReference type="InterPro" id="IPR055399">
    <property type="entry name" value="CC_BshC"/>
</dbReference>
<evidence type="ECO:0000313" key="5">
    <source>
        <dbReference type="EMBL" id="MDA3616625.1"/>
    </source>
</evidence>
<reference evidence="5 6" key="1">
    <citation type="submission" date="2022-12" db="EMBL/GenBank/DDBJ databases">
        <title>Chitinophagaceae gen. sp. nov., a new member of the family Chitinophagaceae, isolated from soil in a chemical factory.</title>
        <authorList>
            <person name="Ke Z."/>
        </authorList>
    </citation>
    <scope>NUCLEOTIDE SEQUENCE [LARGE SCALE GENOMIC DNA]</scope>
    <source>
        <strain evidence="5 6">LY-5</strain>
    </source>
</reference>
<name>A0ABT4UQZ5_9BACT</name>
<dbReference type="Pfam" id="PF24850">
    <property type="entry name" value="CC_BshC"/>
    <property type="match status" value="1"/>
</dbReference>
<proteinExistence type="inferred from homology"/>
<evidence type="ECO:0000259" key="4">
    <source>
        <dbReference type="Pfam" id="PF24850"/>
    </source>
</evidence>
<protein>
    <recommendedName>
        <fullName evidence="2">Putative cysteine ligase BshC</fullName>
        <ecNumber evidence="2">6.-.-.-</ecNumber>
    </recommendedName>
</protein>
<organism evidence="5 6">
    <name type="scientific">Polluticaenibacter yanchengensis</name>
    <dbReference type="NCBI Taxonomy" id="3014562"/>
    <lineage>
        <taxon>Bacteria</taxon>
        <taxon>Pseudomonadati</taxon>
        <taxon>Bacteroidota</taxon>
        <taxon>Chitinophagia</taxon>
        <taxon>Chitinophagales</taxon>
        <taxon>Chitinophagaceae</taxon>
        <taxon>Polluticaenibacter</taxon>
    </lineage>
</organism>